<dbReference type="GO" id="GO:0015293">
    <property type="term" value="F:symporter activity"/>
    <property type="evidence" value="ECO:0007669"/>
    <property type="project" value="InterPro"/>
</dbReference>
<dbReference type="KEGG" id="lau:G293_04490"/>
<feature type="transmembrane region" description="Helical" evidence="7">
    <location>
        <begin position="330"/>
        <end position="356"/>
    </location>
</feature>
<dbReference type="PRINTS" id="PR00173">
    <property type="entry name" value="EDTRNSPORT"/>
</dbReference>
<evidence type="ECO:0000256" key="5">
    <source>
        <dbReference type="ARBA" id="ARBA00022989"/>
    </source>
</evidence>
<dbReference type="AlphaFoldDB" id="A0A0G3I7M3"/>
<evidence type="ECO:0000313" key="8">
    <source>
        <dbReference type="EMBL" id="AKK20513.1"/>
    </source>
</evidence>
<dbReference type="Pfam" id="PF00375">
    <property type="entry name" value="SDF"/>
    <property type="match status" value="1"/>
</dbReference>
<gene>
    <name evidence="8" type="ORF">G293_04490</name>
</gene>
<dbReference type="OrthoDB" id="9766690at2"/>
<dbReference type="PANTHER" id="PTHR42865">
    <property type="entry name" value="PROTON/GLUTAMATE-ASPARTATE SYMPORTER"/>
    <property type="match status" value="1"/>
</dbReference>
<dbReference type="InterPro" id="IPR001991">
    <property type="entry name" value="Na-dicarboxylate_symporter"/>
</dbReference>
<evidence type="ECO:0000256" key="2">
    <source>
        <dbReference type="ARBA" id="ARBA00006148"/>
    </source>
</evidence>
<feature type="transmembrane region" description="Helical" evidence="7">
    <location>
        <begin position="362"/>
        <end position="379"/>
    </location>
</feature>
<dbReference type="Proteomes" id="UP000035503">
    <property type="component" value="Chromosome"/>
</dbReference>
<evidence type="ECO:0000256" key="3">
    <source>
        <dbReference type="ARBA" id="ARBA00022448"/>
    </source>
</evidence>
<dbReference type="STRING" id="1277257.G293_04490"/>
<evidence type="ECO:0000256" key="1">
    <source>
        <dbReference type="ARBA" id="ARBA00004141"/>
    </source>
</evidence>
<proteinExistence type="inferred from homology"/>
<dbReference type="GO" id="GO:0005886">
    <property type="term" value="C:plasma membrane"/>
    <property type="evidence" value="ECO:0007669"/>
    <property type="project" value="TreeGrafter"/>
</dbReference>
<dbReference type="RefSeq" id="WP_047264483.1">
    <property type="nucleotide sequence ID" value="NZ_CP004021.1"/>
</dbReference>
<name>A0A0G3I7M3_LIBAF</name>
<protein>
    <submittedName>
        <fullName evidence="8">Uncharacterized protein</fullName>
    </submittedName>
</protein>
<organism evidence="8 9">
    <name type="scientific">Candidatus Liberibacter africanus PTSAPSY</name>
    <dbReference type="NCBI Taxonomy" id="1277257"/>
    <lineage>
        <taxon>Bacteria</taxon>
        <taxon>Pseudomonadati</taxon>
        <taxon>Pseudomonadota</taxon>
        <taxon>Alphaproteobacteria</taxon>
        <taxon>Hyphomicrobiales</taxon>
        <taxon>Rhizobiaceae</taxon>
        <taxon>Liberibacter</taxon>
    </lineage>
</organism>
<reference evidence="8 9" key="1">
    <citation type="journal article" date="2015" name="Genome Announc.">
        <title>Complete Genome Sequence of 'Candidatus Liberibacter africanus,' a Bacterium Associated with Citrus Huanglongbing.</title>
        <authorList>
            <person name="Lin H."/>
            <person name="Pietersen G."/>
            <person name="Han C."/>
            <person name="Read D.A."/>
            <person name="Lou B."/>
            <person name="Gupta G."/>
            <person name="Civerolo E.L."/>
        </authorList>
    </citation>
    <scope>NUCLEOTIDE SEQUENCE [LARGE SCALE GENOMIC DNA]</scope>
    <source>
        <strain evidence="8 9">PTSAPSY</strain>
    </source>
</reference>
<evidence type="ECO:0000256" key="6">
    <source>
        <dbReference type="ARBA" id="ARBA00023136"/>
    </source>
</evidence>
<feature type="transmembrane region" description="Helical" evidence="7">
    <location>
        <begin position="43"/>
        <end position="68"/>
    </location>
</feature>
<keyword evidence="4 7" id="KW-0812">Transmembrane</keyword>
<evidence type="ECO:0000256" key="7">
    <source>
        <dbReference type="SAM" id="Phobius"/>
    </source>
</evidence>
<comment type="subcellular location">
    <subcellularLocation>
        <location evidence="1">Membrane</location>
        <topology evidence="1">Multi-pass membrane protein</topology>
    </subcellularLocation>
</comment>
<dbReference type="PATRIC" id="fig|1277257.4.peg.970"/>
<feature type="transmembrane region" description="Helical" evidence="7">
    <location>
        <begin position="190"/>
        <end position="210"/>
    </location>
</feature>
<feature type="transmembrane region" description="Helical" evidence="7">
    <location>
        <begin position="222"/>
        <end position="244"/>
    </location>
</feature>
<evidence type="ECO:0000256" key="4">
    <source>
        <dbReference type="ARBA" id="ARBA00022692"/>
    </source>
</evidence>
<sequence length="420" mass="46178">MYLKNTITLNKKQRVYLLYTSSILIGIFLGMSHNVLFNDIAEFVVNIFVRIFKFISLPLISFSLIVSLSKCSPEQGMVRLWGKTVFYTILTTLLAASIAFFTYKLISPSNIIVKPENAVHVSQISYLQYVANLIPNNIISPFLESQVISILLISGAIGIATHFITDKHIQKSTVAIFEGIHGIFLTITNWVMKMIPIALGSFIAVTILQFKKGINISGLGEYLSVIILSNLIQGMIVLPILLYIKGFNPITVFKGMSPALIVAFFSKSSAGTLPVTMKSAEENLNVSPQVSRSILPFCTSINMNGCAAFICITLIYVMQNNGVEIVFPNMFLWILVASLSAIGNAGVPMGCFFLSASLLTNMGIPISIMSMILPFYSIVDMIETTLNVWSDSCVTVIVNKGYPNSNQDKNTLIQGDDIET</sequence>
<comment type="similarity">
    <text evidence="2">Belongs to the dicarboxylate/amino acid:cation symporter (DAACS) (TC 2.A.23) family.</text>
</comment>
<keyword evidence="3" id="KW-0813">Transport</keyword>
<feature type="transmembrane region" description="Helical" evidence="7">
    <location>
        <begin position="16"/>
        <end position="37"/>
    </location>
</feature>
<dbReference type="SUPFAM" id="SSF118215">
    <property type="entry name" value="Proton glutamate symport protein"/>
    <property type="match status" value="1"/>
</dbReference>
<dbReference type="PANTHER" id="PTHR42865:SF5">
    <property type="entry name" value="L-CYSTINE TRANSPORTER TCYP"/>
    <property type="match status" value="1"/>
</dbReference>
<dbReference type="EMBL" id="CP004021">
    <property type="protein sequence ID" value="AKK20513.1"/>
    <property type="molecule type" value="Genomic_DNA"/>
</dbReference>
<keyword evidence="6 7" id="KW-0472">Membrane</keyword>
<feature type="transmembrane region" description="Helical" evidence="7">
    <location>
        <begin position="294"/>
        <end position="318"/>
    </location>
</feature>
<evidence type="ECO:0000313" key="9">
    <source>
        <dbReference type="Proteomes" id="UP000035503"/>
    </source>
</evidence>
<accession>A0A0G3I7M3</accession>
<dbReference type="InterPro" id="IPR036458">
    <property type="entry name" value="Na:dicarbo_symporter_sf"/>
</dbReference>
<keyword evidence="5 7" id="KW-1133">Transmembrane helix</keyword>
<feature type="transmembrane region" description="Helical" evidence="7">
    <location>
        <begin position="80"/>
        <end position="103"/>
    </location>
</feature>
<feature type="transmembrane region" description="Helical" evidence="7">
    <location>
        <begin position="147"/>
        <end position="165"/>
    </location>
</feature>
<dbReference type="Gene3D" id="1.10.3860.10">
    <property type="entry name" value="Sodium:dicarboxylate symporter"/>
    <property type="match status" value="1"/>
</dbReference>
<keyword evidence="9" id="KW-1185">Reference proteome</keyword>
<dbReference type="GO" id="GO:0015184">
    <property type="term" value="F:L-cystine transmembrane transporter activity"/>
    <property type="evidence" value="ECO:0007669"/>
    <property type="project" value="TreeGrafter"/>
</dbReference>